<dbReference type="CDD" id="cd00833">
    <property type="entry name" value="PKS"/>
    <property type="match status" value="1"/>
</dbReference>
<evidence type="ECO:0000256" key="12">
    <source>
        <dbReference type="ARBA" id="ARBA00023160"/>
    </source>
</evidence>
<keyword evidence="4" id="KW-0444">Lipid biosynthesis</keyword>
<keyword evidence="8" id="KW-0521">NADP</keyword>
<evidence type="ECO:0000256" key="9">
    <source>
        <dbReference type="ARBA" id="ARBA00023002"/>
    </source>
</evidence>
<dbReference type="Pfam" id="PF00109">
    <property type="entry name" value="ketoacyl-synt"/>
    <property type="match status" value="1"/>
</dbReference>
<dbReference type="GO" id="GO:0006633">
    <property type="term" value="P:fatty acid biosynthetic process"/>
    <property type="evidence" value="ECO:0007669"/>
    <property type="project" value="UniProtKB-KW"/>
</dbReference>
<keyword evidence="7" id="KW-0276">Fatty acid metabolism</keyword>
<dbReference type="PANTHER" id="PTHR43775">
    <property type="entry name" value="FATTY ACID SYNTHASE"/>
    <property type="match status" value="1"/>
</dbReference>
<name>A0A7R9QNX1_9ACAR</name>
<dbReference type="Pfam" id="PF02801">
    <property type="entry name" value="Ketoacyl-synt_C"/>
    <property type="match status" value="1"/>
</dbReference>
<dbReference type="GO" id="GO:0004312">
    <property type="term" value="F:fatty acid synthase activity"/>
    <property type="evidence" value="ECO:0007669"/>
    <property type="project" value="UniProtKB-EC"/>
</dbReference>
<evidence type="ECO:0000256" key="14">
    <source>
        <dbReference type="ARBA" id="ARBA00044883"/>
    </source>
</evidence>
<keyword evidence="6" id="KW-0378">Hydrolase</keyword>
<evidence type="ECO:0000256" key="13">
    <source>
        <dbReference type="ARBA" id="ARBA00023268"/>
    </source>
</evidence>
<dbReference type="SUPFAM" id="SSF53901">
    <property type="entry name" value="Thiolase-like"/>
    <property type="match status" value="2"/>
</dbReference>
<dbReference type="SMART" id="SM00825">
    <property type="entry name" value="PKS_KS"/>
    <property type="match status" value="1"/>
</dbReference>
<evidence type="ECO:0000256" key="4">
    <source>
        <dbReference type="ARBA" id="ARBA00022516"/>
    </source>
</evidence>
<dbReference type="InterPro" id="IPR014031">
    <property type="entry name" value="Ketoacyl_synth_C"/>
</dbReference>
<evidence type="ECO:0000256" key="11">
    <source>
        <dbReference type="ARBA" id="ARBA00023098"/>
    </source>
</evidence>
<gene>
    <name evidence="16" type="ORF">ONB1V03_LOCUS9081</name>
</gene>
<dbReference type="InterPro" id="IPR018201">
    <property type="entry name" value="Ketoacyl_synth_AS"/>
</dbReference>
<dbReference type="GO" id="GO:0016491">
    <property type="term" value="F:oxidoreductase activity"/>
    <property type="evidence" value="ECO:0007669"/>
    <property type="project" value="UniProtKB-KW"/>
</dbReference>
<keyword evidence="10" id="KW-0520">NAD</keyword>
<sequence length="307" mass="33646">MSANDVVISGMSGRFPLSDTTDQLARNLYDGVDMVTEDDTRWPTGLYGMNSRFGKIMEFNKFDTSFFGLPDQMVMEMEPQARMVLEVAYEAIVDSGTNPQDLRGSNTGVYVGHVSIPGSEGYPDAVQPDSATSMTRIGYKTFGNVKCLLANRISFALDLHGPSMTVDTACSSASSAIIMALNDLILGKVDSAVVCGSHMVFEPYVLHLQQELGMCSRRGVCSALDVDADGYVKGEAVCAVYMQRRHRARRVYAHLITARMSNDGHKREGMYYPSSEAQERLMVDTYTEANVDPAALTYFETHGAGTK</sequence>
<evidence type="ECO:0000313" key="16">
    <source>
        <dbReference type="EMBL" id="CAD7652420.1"/>
    </source>
</evidence>
<proteinExistence type="predicted"/>
<keyword evidence="17" id="KW-1185">Reference proteome</keyword>
<dbReference type="PROSITE" id="PS52004">
    <property type="entry name" value="KS3_2"/>
    <property type="match status" value="1"/>
</dbReference>
<keyword evidence="11" id="KW-0443">Lipid metabolism</keyword>
<dbReference type="EC" id="2.3.1.85" evidence="1"/>
<accession>A0A7R9QNX1</accession>
<dbReference type="InterPro" id="IPR016039">
    <property type="entry name" value="Thiolase-like"/>
</dbReference>
<keyword evidence="13" id="KW-0511">Multifunctional enzyme</keyword>
<organism evidence="16">
    <name type="scientific">Oppiella nova</name>
    <dbReference type="NCBI Taxonomy" id="334625"/>
    <lineage>
        <taxon>Eukaryota</taxon>
        <taxon>Metazoa</taxon>
        <taxon>Ecdysozoa</taxon>
        <taxon>Arthropoda</taxon>
        <taxon>Chelicerata</taxon>
        <taxon>Arachnida</taxon>
        <taxon>Acari</taxon>
        <taxon>Acariformes</taxon>
        <taxon>Sarcoptiformes</taxon>
        <taxon>Oribatida</taxon>
        <taxon>Brachypylina</taxon>
        <taxon>Oppioidea</taxon>
        <taxon>Oppiidae</taxon>
        <taxon>Oppiella</taxon>
    </lineage>
</organism>
<dbReference type="InterPro" id="IPR050091">
    <property type="entry name" value="PKS_NRPS_Biosynth_Enz"/>
</dbReference>
<evidence type="ECO:0000256" key="8">
    <source>
        <dbReference type="ARBA" id="ARBA00022857"/>
    </source>
</evidence>
<evidence type="ECO:0000256" key="2">
    <source>
        <dbReference type="ARBA" id="ARBA00018769"/>
    </source>
</evidence>
<dbReference type="OrthoDB" id="6538045at2759"/>
<dbReference type="EMBL" id="CAJPVJ010005520">
    <property type="protein sequence ID" value="CAG2169607.1"/>
    <property type="molecule type" value="Genomic_DNA"/>
</dbReference>
<evidence type="ECO:0000313" key="17">
    <source>
        <dbReference type="Proteomes" id="UP000728032"/>
    </source>
</evidence>
<keyword evidence="9" id="KW-0560">Oxidoreductase</keyword>
<dbReference type="GO" id="GO:0016787">
    <property type="term" value="F:hydrolase activity"/>
    <property type="evidence" value="ECO:0007669"/>
    <property type="project" value="UniProtKB-KW"/>
</dbReference>
<keyword evidence="3" id="KW-0596">Phosphopantetheine</keyword>
<protein>
    <recommendedName>
        <fullName evidence="2">Fatty acid synthase</fullName>
        <ecNumber evidence="1">2.3.1.85</ecNumber>
    </recommendedName>
</protein>
<dbReference type="EMBL" id="OC920345">
    <property type="protein sequence ID" value="CAD7652420.1"/>
    <property type="molecule type" value="Genomic_DNA"/>
</dbReference>
<reference evidence="16" key="1">
    <citation type="submission" date="2020-11" db="EMBL/GenBank/DDBJ databases">
        <authorList>
            <person name="Tran Van P."/>
        </authorList>
    </citation>
    <scope>NUCLEOTIDE SEQUENCE</scope>
</reference>
<dbReference type="GO" id="GO:0004315">
    <property type="term" value="F:3-oxoacyl-[acyl-carrier-protein] synthase activity"/>
    <property type="evidence" value="ECO:0007669"/>
    <property type="project" value="InterPro"/>
</dbReference>
<dbReference type="InterPro" id="IPR014030">
    <property type="entry name" value="Ketoacyl_synth_N"/>
</dbReference>
<dbReference type="PANTHER" id="PTHR43775:SF7">
    <property type="entry name" value="FATTY ACID SYNTHASE"/>
    <property type="match status" value="1"/>
</dbReference>
<evidence type="ECO:0000256" key="7">
    <source>
        <dbReference type="ARBA" id="ARBA00022832"/>
    </source>
</evidence>
<keyword evidence="5" id="KW-0808">Transferase</keyword>
<evidence type="ECO:0000256" key="3">
    <source>
        <dbReference type="ARBA" id="ARBA00022450"/>
    </source>
</evidence>
<feature type="non-terminal residue" evidence="16">
    <location>
        <position position="1"/>
    </location>
</feature>
<feature type="domain" description="Ketosynthase family 3 (KS3)" evidence="15">
    <location>
        <begin position="3"/>
        <end position="307"/>
    </location>
</feature>
<evidence type="ECO:0000256" key="6">
    <source>
        <dbReference type="ARBA" id="ARBA00022801"/>
    </source>
</evidence>
<evidence type="ECO:0000256" key="5">
    <source>
        <dbReference type="ARBA" id="ARBA00022679"/>
    </source>
</evidence>
<evidence type="ECO:0000256" key="10">
    <source>
        <dbReference type="ARBA" id="ARBA00023027"/>
    </source>
</evidence>
<dbReference type="Gene3D" id="3.40.47.10">
    <property type="match status" value="1"/>
</dbReference>
<dbReference type="PROSITE" id="PS00606">
    <property type="entry name" value="KS3_1"/>
    <property type="match status" value="1"/>
</dbReference>
<evidence type="ECO:0000256" key="1">
    <source>
        <dbReference type="ARBA" id="ARBA00012873"/>
    </source>
</evidence>
<dbReference type="AlphaFoldDB" id="A0A7R9QNX1"/>
<keyword evidence="12" id="KW-0275">Fatty acid biosynthesis</keyword>
<dbReference type="InterPro" id="IPR020841">
    <property type="entry name" value="PKS_Beta-ketoAc_synthase_dom"/>
</dbReference>
<comment type="catalytic activity">
    <reaction evidence="14">
        <text>acetyl-CoA + n malonyl-CoA + 2n NADPH + 2n H(+) = a long-chain fatty acid + (n+1) CoA + n CO2 + 2n NADP(+).</text>
        <dbReference type="EC" id="2.3.1.85"/>
    </reaction>
</comment>
<evidence type="ECO:0000259" key="15">
    <source>
        <dbReference type="PROSITE" id="PS52004"/>
    </source>
</evidence>
<dbReference type="Proteomes" id="UP000728032">
    <property type="component" value="Unassembled WGS sequence"/>
</dbReference>